<protein>
    <submittedName>
        <fullName evidence="2">Uncharacterized protein</fullName>
    </submittedName>
</protein>
<proteinExistence type="predicted"/>
<evidence type="ECO:0000313" key="3">
    <source>
        <dbReference type="Proteomes" id="UP000305673"/>
    </source>
</evidence>
<organism evidence="2 3">
    <name type="scientific">Rhizobium indicum</name>
    <dbReference type="NCBI Taxonomy" id="2583231"/>
    <lineage>
        <taxon>Bacteria</taxon>
        <taxon>Pseudomonadati</taxon>
        <taxon>Pseudomonadota</taxon>
        <taxon>Alphaproteobacteria</taxon>
        <taxon>Hyphomicrobiales</taxon>
        <taxon>Rhizobiaceae</taxon>
        <taxon>Rhizobium/Agrobacterium group</taxon>
        <taxon>Rhizobium</taxon>
    </lineage>
</organism>
<evidence type="ECO:0000313" key="2">
    <source>
        <dbReference type="EMBL" id="QKK16074.1"/>
    </source>
</evidence>
<dbReference type="EMBL" id="CP054021">
    <property type="protein sequence ID" value="QKK16074.1"/>
    <property type="molecule type" value="Genomic_DNA"/>
</dbReference>
<reference evidence="2 3" key="1">
    <citation type="submission" date="2020-05" db="EMBL/GenBank/DDBJ databases">
        <title>Genome sequences of pea root nodulating Rhizobium spp.</title>
        <authorList>
            <person name="Rahi P."/>
        </authorList>
    </citation>
    <scope>NUCLEOTIDE SEQUENCE [LARGE SCALE GENOMIC DNA]</scope>
    <source>
        <strain evidence="3">JKLM 12A2</strain>
    </source>
</reference>
<accession>A0ABX6PAT8</accession>
<dbReference type="Proteomes" id="UP000305673">
    <property type="component" value="Chromosome"/>
</dbReference>
<evidence type="ECO:0000256" key="1">
    <source>
        <dbReference type="SAM" id="MobiDB-lite"/>
    </source>
</evidence>
<name>A0ABX6PAT8_9HYPH</name>
<sequence length="71" mass="8087">MQIPRRDELPSELVARAFVNRLMVDVRGNQIRCNTKTDMSIRSAVPPLASHHAPLPEQRSRLQSKWPLACP</sequence>
<gene>
    <name evidence="2" type="ORF">FFM53_006515</name>
</gene>
<dbReference type="RefSeq" id="WP_171599321.1">
    <property type="nucleotide sequence ID" value="NZ_CP054021.1"/>
</dbReference>
<feature type="region of interest" description="Disordered" evidence="1">
    <location>
        <begin position="47"/>
        <end position="71"/>
    </location>
</feature>
<keyword evidence="3" id="KW-1185">Reference proteome</keyword>